<evidence type="ECO:0000256" key="1">
    <source>
        <dbReference type="SAM" id="MobiDB-lite"/>
    </source>
</evidence>
<name>A0A099NR77_PICKU</name>
<dbReference type="AlphaFoldDB" id="A0A099NR77"/>
<comment type="caution">
    <text evidence="2">The sequence shown here is derived from an EMBL/GenBank/DDBJ whole genome shotgun (WGS) entry which is preliminary data.</text>
</comment>
<feature type="compositionally biased region" description="Polar residues" evidence="1">
    <location>
        <begin position="7"/>
        <end position="25"/>
    </location>
</feature>
<evidence type="ECO:0000313" key="2">
    <source>
        <dbReference type="EMBL" id="KGK35065.1"/>
    </source>
</evidence>
<feature type="region of interest" description="Disordered" evidence="1">
    <location>
        <begin position="1"/>
        <end position="28"/>
    </location>
</feature>
<dbReference type="HOGENOM" id="CLU_193174_0_0_1"/>
<accession>A0A099NR77</accession>
<dbReference type="EMBL" id="JQFK01001004">
    <property type="protein sequence ID" value="KGK35065.1"/>
    <property type="molecule type" value="Genomic_DNA"/>
</dbReference>
<proteinExistence type="predicted"/>
<protein>
    <submittedName>
        <fullName evidence="2">Uncharacterized protein</fullName>
    </submittedName>
</protein>
<organism evidence="2 3">
    <name type="scientific">Pichia kudriavzevii</name>
    <name type="common">Yeast</name>
    <name type="synonym">Issatchenkia orientalis</name>
    <dbReference type="NCBI Taxonomy" id="4909"/>
    <lineage>
        <taxon>Eukaryota</taxon>
        <taxon>Fungi</taxon>
        <taxon>Dikarya</taxon>
        <taxon>Ascomycota</taxon>
        <taxon>Saccharomycotina</taxon>
        <taxon>Pichiomycetes</taxon>
        <taxon>Pichiales</taxon>
        <taxon>Pichiaceae</taxon>
        <taxon>Pichia</taxon>
    </lineage>
</organism>
<dbReference type="Proteomes" id="UP000029867">
    <property type="component" value="Unassembled WGS sequence"/>
</dbReference>
<reference evidence="3" key="1">
    <citation type="journal article" date="2014" name="Microb. Cell Fact.">
        <title>Exploiting Issatchenkia orientalis SD108 for succinic acid production.</title>
        <authorList>
            <person name="Xiao H."/>
            <person name="Shao Z."/>
            <person name="Jiang Y."/>
            <person name="Dole S."/>
            <person name="Zhao H."/>
        </authorList>
    </citation>
    <scope>NUCLEOTIDE SEQUENCE [LARGE SCALE GENOMIC DNA]</scope>
    <source>
        <strain evidence="3">SD108</strain>
    </source>
</reference>
<sequence>SFRDHPLSTQTMFTPKQETQNTTESEAQKAKLNYGAEKEKQIMNQIRSNSMQRQNSSSWFQSTLGGGFFDISFNKK</sequence>
<gene>
    <name evidence="2" type="ORF">JL09_g5786</name>
</gene>
<feature type="non-terminal residue" evidence="2">
    <location>
        <position position="1"/>
    </location>
</feature>
<evidence type="ECO:0000313" key="3">
    <source>
        <dbReference type="Proteomes" id="UP000029867"/>
    </source>
</evidence>